<protein>
    <recommendedName>
        <fullName evidence="1">N-acetyltransferase domain-containing protein</fullName>
    </recommendedName>
</protein>
<dbReference type="CDD" id="cd04301">
    <property type="entry name" value="NAT_SF"/>
    <property type="match status" value="1"/>
</dbReference>
<dbReference type="AlphaFoldDB" id="A0AAD9RJR9"/>
<dbReference type="InterPro" id="IPR016181">
    <property type="entry name" value="Acyl_CoA_acyltransferase"/>
</dbReference>
<dbReference type="Gene3D" id="3.40.630.30">
    <property type="match status" value="1"/>
</dbReference>
<proteinExistence type="predicted"/>
<reference evidence="2" key="2">
    <citation type="journal article" date="2023" name="Commun. Biol.">
        <title>Intrasexual cuticular hydrocarbon dimorphism in a wasp sheds light on hydrocarbon biosynthesis genes in Hymenoptera.</title>
        <authorList>
            <person name="Moris V.C."/>
            <person name="Podsiadlowski L."/>
            <person name="Martin S."/>
            <person name="Oeyen J.P."/>
            <person name="Donath A."/>
            <person name="Petersen M."/>
            <person name="Wilbrandt J."/>
            <person name="Misof B."/>
            <person name="Liedtke D."/>
            <person name="Thamm M."/>
            <person name="Scheiner R."/>
            <person name="Schmitt T."/>
            <person name="Niehuis O."/>
        </authorList>
    </citation>
    <scope>NUCLEOTIDE SEQUENCE</scope>
    <source>
        <strain evidence="2">GBR_01_08_01A</strain>
    </source>
</reference>
<dbReference type="EMBL" id="JAIFRP010000045">
    <property type="protein sequence ID" value="KAK2580903.1"/>
    <property type="molecule type" value="Genomic_DNA"/>
</dbReference>
<gene>
    <name evidence="2" type="ORF">KPH14_005973</name>
</gene>
<comment type="caution">
    <text evidence="2">The sequence shown here is derived from an EMBL/GenBank/DDBJ whole genome shotgun (WGS) entry which is preliminary data.</text>
</comment>
<dbReference type="InterPro" id="IPR029625">
    <property type="entry name" value="FAM169"/>
</dbReference>
<feature type="domain" description="N-acetyltransferase" evidence="1">
    <location>
        <begin position="67"/>
        <end position="213"/>
    </location>
</feature>
<reference evidence="2" key="1">
    <citation type="submission" date="2021-08" db="EMBL/GenBank/DDBJ databases">
        <authorList>
            <person name="Misof B."/>
            <person name="Oliver O."/>
            <person name="Podsiadlowski L."/>
            <person name="Donath A."/>
            <person name="Peters R."/>
            <person name="Mayer C."/>
            <person name="Rust J."/>
            <person name="Gunkel S."/>
            <person name="Lesny P."/>
            <person name="Martin S."/>
            <person name="Oeyen J.P."/>
            <person name="Petersen M."/>
            <person name="Panagiotis P."/>
            <person name="Wilbrandt J."/>
            <person name="Tanja T."/>
        </authorList>
    </citation>
    <scope>NUCLEOTIDE SEQUENCE</scope>
    <source>
        <strain evidence="2">GBR_01_08_01A</strain>
        <tissue evidence="2">Thorax + abdomen</tissue>
    </source>
</reference>
<dbReference type="GO" id="GO:0016747">
    <property type="term" value="F:acyltransferase activity, transferring groups other than amino-acyl groups"/>
    <property type="evidence" value="ECO:0007669"/>
    <property type="project" value="InterPro"/>
</dbReference>
<dbReference type="PANTHER" id="PTHR22442:SF10">
    <property type="entry name" value="N-ACETYLTRANSFERASE, GNAT FAMILY-RELATED"/>
    <property type="match status" value="1"/>
</dbReference>
<keyword evidence="3" id="KW-1185">Reference proteome</keyword>
<dbReference type="SUPFAM" id="SSF55729">
    <property type="entry name" value="Acyl-CoA N-acyltransferases (Nat)"/>
    <property type="match status" value="1"/>
</dbReference>
<organism evidence="2 3">
    <name type="scientific">Odynerus spinipes</name>
    <dbReference type="NCBI Taxonomy" id="1348599"/>
    <lineage>
        <taxon>Eukaryota</taxon>
        <taxon>Metazoa</taxon>
        <taxon>Ecdysozoa</taxon>
        <taxon>Arthropoda</taxon>
        <taxon>Hexapoda</taxon>
        <taxon>Insecta</taxon>
        <taxon>Pterygota</taxon>
        <taxon>Neoptera</taxon>
        <taxon>Endopterygota</taxon>
        <taxon>Hymenoptera</taxon>
        <taxon>Apocrita</taxon>
        <taxon>Aculeata</taxon>
        <taxon>Vespoidea</taxon>
        <taxon>Vespidae</taxon>
        <taxon>Eumeninae</taxon>
        <taxon>Odynerus</taxon>
    </lineage>
</organism>
<accession>A0AAD9RJR9</accession>
<dbReference type="Pfam" id="PF00583">
    <property type="entry name" value="Acetyltransf_1"/>
    <property type="match status" value="1"/>
</dbReference>
<dbReference type="PANTHER" id="PTHR22442">
    <property type="match status" value="1"/>
</dbReference>
<dbReference type="InterPro" id="IPR000182">
    <property type="entry name" value="GNAT_dom"/>
</dbReference>
<dbReference type="Proteomes" id="UP001258017">
    <property type="component" value="Unassembled WGS sequence"/>
</dbReference>
<sequence>MTCFRCTKYVQSKELLQIAQTPLDLKDYNIPDVIYRLDCKLCNQFVAVKANDDILVVHNTCNENYENSWREVKTSRERLIYYILSQIIYPEFDTPNPEKLETPYDFADKFDIILIRWLDGKPIGFYTIKPKGTEVFSTSEKYTMPVLDTAYIRSEYRNKGFGSELLLDIIKRFPNEDIGFSKPISTGMLKVLKKFLKNYKEYRLRFWEIADWDIYGSQQLIWFGVKDKFL</sequence>
<name>A0AAD9RJR9_9HYME</name>
<dbReference type="PROSITE" id="PS51186">
    <property type="entry name" value="GNAT"/>
    <property type="match status" value="1"/>
</dbReference>
<evidence type="ECO:0000313" key="3">
    <source>
        <dbReference type="Proteomes" id="UP001258017"/>
    </source>
</evidence>
<evidence type="ECO:0000259" key="1">
    <source>
        <dbReference type="PROSITE" id="PS51186"/>
    </source>
</evidence>
<evidence type="ECO:0000313" key="2">
    <source>
        <dbReference type="EMBL" id="KAK2580903.1"/>
    </source>
</evidence>